<dbReference type="OrthoDB" id="581534at2"/>
<proteinExistence type="predicted"/>
<name>A0A3B0AM04_9BACL</name>
<dbReference type="SUPFAM" id="SSF55729">
    <property type="entry name" value="Acyl-CoA N-acyltransferases (Nat)"/>
    <property type="match status" value="1"/>
</dbReference>
<evidence type="ECO:0000313" key="1">
    <source>
        <dbReference type="EMBL" id="RKN60016.1"/>
    </source>
</evidence>
<organism evidence="1 2">
    <name type="scientific">Paenibacillus ginsengarvi</name>
    <dbReference type="NCBI Taxonomy" id="400777"/>
    <lineage>
        <taxon>Bacteria</taxon>
        <taxon>Bacillati</taxon>
        <taxon>Bacillota</taxon>
        <taxon>Bacilli</taxon>
        <taxon>Bacillales</taxon>
        <taxon>Paenibacillaceae</taxon>
        <taxon>Paenibacillus</taxon>
    </lineage>
</organism>
<sequence>MVGVLPSYSGKKLGYIVSLAALQQMFREERKSAVLNTDDYRIPAIITYLKLGFVPQIVHKSHVQRWRQIAEMLGNAEIIKQLPG</sequence>
<accession>A0A3B0AM04</accession>
<gene>
    <name evidence="1" type="ORF">D7M11_36015</name>
</gene>
<protein>
    <recommendedName>
        <fullName evidence="3">GNAT family N-acetyltransferase</fullName>
    </recommendedName>
</protein>
<comment type="caution">
    <text evidence="1">The sequence shown here is derived from an EMBL/GenBank/DDBJ whole genome shotgun (WGS) entry which is preliminary data.</text>
</comment>
<dbReference type="Proteomes" id="UP000282311">
    <property type="component" value="Unassembled WGS sequence"/>
</dbReference>
<dbReference type="InterPro" id="IPR016181">
    <property type="entry name" value="Acyl_CoA_acyltransferase"/>
</dbReference>
<dbReference type="AlphaFoldDB" id="A0A3B0AM04"/>
<dbReference type="Gene3D" id="3.40.630.30">
    <property type="match status" value="1"/>
</dbReference>
<evidence type="ECO:0000313" key="2">
    <source>
        <dbReference type="Proteomes" id="UP000282311"/>
    </source>
</evidence>
<evidence type="ECO:0008006" key="3">
    <source>
        <dbReference type="Google" id="ProtNLM"/>
    </source>
</evidence>
<keyword evidence="2" id="KW-1185">Reference proteome</keyword>
<reference evidence="1 2" key="1">
    <citation type="journal article" date="2007" name="Int. J. Syst. Evol. Microbiol.">
        <title>Paenibacillus ginsengarvi sp. nov., isolated from soil from ginseng cultivation.</title>
        <authorList>
            <person name="Yoon M.H."/>
            <person name="Ten L.N."/>
            <person name="Im W.T."/>
        </authorList>
    </citation>
    <scope>NUCLEOTIDE SEQUENCE [LARGE SCALE GENOMIC DNA]</scope>
    <source>
        <strain evidence="1 2">KCTC 13059</strain>
    </source>
</reference>
<dbReference type="EMBL" id="RBAH01000062">
    <property type="protein sequence ID" value="RKN60016.1"/>
    <property type="molecule type" value="Genomic_DNA"/>
</dbReference>